<organism evidence="2 3">
    <name type="scientific">Fusobacterium nucleatum subsp. polymorphum</name>
    <name type="common">Fusobacterium polymorphum</name>
    <dbReference type="NCBI Taxonomy" id="76857"/>
    <lineage>
        <taxon>Bacteria</taxon>
        <taxon>Fusobacteriati</taxon>
        <taxon>Fusobacteriota</taxon>
        <taxon>Fusobacteriia</taxon>
        <taxon>Fusobacteriales</taxon>
        <taxon>Fusobacteriaceae</taxon>
        <taxon>Fusobacterium</taxon>
    </lineage>
</organism>
<feature type="transmembrane region" description="Helical" evidence="1">
    <location>
        <begin position="18"/>
        <end position="34"/>
    </location>
</feature>
<dbReference type="Pfam" id="PF06226">
    <property type="entry name" value="DUF1007"/>
    <property type="match status" value="1"/>
</dbReference>
<keyword evidence="1" id="KW-1133">Transmembrane helix</keyword>
<keyword evidence="1" id="KW-0812">Transmembrane</keyword>
<evidence type="ECO:0000313" key="2">
    <source>
        <dbReference type="EMBL" id="PHI08484.1"/>
    </source>
</evidence>
<sequence>MYYKKVKIKLEREENMKFIYNIILFFIISIYSYSHPHVFFDTNIEVKIESQKLEGIELQLSLDELNTRLNKKILKPDKEMNVEQENIVFLKHLFKHIRVKYNNKTYKEDDIIFEQAKLVDGSLEIYFFLPIDEKITKNSKLKIALYDTKYYYNYDYEKSSLKIDKNIKSKVNFFTNDKIKFYFNLVSPEEYEVTFE</sequence>
<protein>
    <recommendedName>
        <fullName evidence="4">DUF1007 domain-containing protein</fullName>
    </recommendedName>
</protein>
<dbReference type="AlphaFoldDB" id="A0A2C6BWI1"/>
<dbReference type="Proteomes" id="UP000221504">
    <property type="component" value="Unassembled WGS sequence"/>
</dbReference>
<gene>
    <name evidence="2" type="ORF">CBG52_10015</name>
</gene>
<dbReference type="InterPro" id="IPR010412">
    <property type="entry name" value="DUF1007"/>
</dbReference>
<evidence type="ECO:0008006" key="4">
    <source>
        <dbReference type="Google" id="ProtNLM"/>
    </source>
</evidence>
<name>A0A2C6BWI1_FUSNP</name>
<dbReference type="EMBL" id="NIRM01000002">
    <property type="protein sequence ID" value="PHI08484.1"/>
    <property type="molecule type" value="Genomic_DNA"/>
</dbReference>
<proteinExistence type="predicted"/>
<comment type="caution">
    <text evidence="2">The sequence shown here is derived from an EMBL/GenBank/DDBJ whole genome shotgun (WGS) entry which is preliminary data.</text>
</comment>
<reference evidence="2 3" key="1">
    <citation type="submission" date="2017-06" db="EMBL/GenBank/DDBJ databases">
        <title>Draft genome sequence of Fusobacterium nucleatum subsp. polymorphum KCOM 1267 (=ChDC F290).</title>
        <authorList>
            <person name="Kook J.-K."/>
            <person name="Park S.-N."/>
            <person name="Lim Y.K."/>
            <person name="Roh H."/>
        </authorList>
    </citation>
    <scope>NUCLEOTIDE SEQUENCE [LARGE SCALE GENOMIC DNA]</scope>
    <source>
        <strain evidence="3">KCOM 1267(ChDC F290)</strain>
    </source>
</reference>
<accession>A0A2C6BWI1</accession>
<evidence type="ECO:0000256" key="1">
    <source>
        <dbReference type="SAM" id="Phobius"/>
    </source>
</evidence>
<evidence type="ECO:0000313" key="3">
    <source>
        <dbReference type="Proteomes" id="UP000221504"/>
    </source>
</evidence>
<keyword evidence="1" id="KW-0472">Membrane</keyword>